<gene>
    <name evidence="1" type="ORF">IAA83_05405</name>
</gene>
<reference evidence="1" key="1">
    <citation type="submission" date="2020-10" db="EMBL/GenBank/DDBJ databases">
        <authorList>
            <person name="Gilroy R."/>
        </authorList>
    </citation>
    <scope>NUCLEOTIDE SEQUENCE</scope>
    <source>
        <strain evidence="1">ChiBcec16-1751</strain>
    </source>
</reference>
<accession>A0A9D1JT53</accession>
<dbReference type="AlphaFoldDB" id="A0A9D1JT53"/>
<protein>
    <submittedName>
        <fullName evidence="1">Uncharacterized protein</fullName>
    </submittedName>
</protein>
<dbReference type="Proteomes" id="UP000886741">
    <property type="component" value="Unassembled WGS sequence"/>
</dbReference>
<comment type="caution">
    <text evidence="1">The sequence shown here is derived from an EMBL/GenBank/DDBJ whole genome shotgun (WGS) entry which is preliminary data.</text>
</comment>
<reference evidence="1" key="2">
    <citation type="journal article" date="2021" name="PeerJ">
        <title>Extensive microbial diversity within the chicken gut microbiome revealed by metagenomics and culture.</title>
        <authorList>
            <person name="Gilroy R."/>
            <person name="Ravi A."/>
            <person name="Getino M."/>
            <person name="Pursley I."/>
            <person name="Horton D.L."/>
            <person name="Alikhan N.F."/>
            <person name="Baker D."/>
            <person name="Gharbi K."/>
            <person name="Hall N."/>
            <person name="Watson M."/>
            <person name="Adriaenssens E.M."/>
            <person name="Foster-Nyarko E."/>
            <person name="Jarju S."/>
            <person name="Secka A."/>
            <person name="Antonio M."/>
            <person name="Oren A."/>
            <person name="Chaudhuri R.R."/>
            <person name="La Ragione R."/>
            <person name="Hildebrand F."/>
            <person name="Pallen M.J."/>
        </authorList>
    </citation>
    <scope>NUCLEOTIDE SEQUENCE</scope>
    <source>
        <strain evidence="1">ChiBcec16-1751</strain>
    </source>
</reference>
<name>A0A9D1JT53_9FIRM</name>
<sequence length="152" mass="16962">MRLEVTYTNNIGERLHGLAAEFRAVRAQLLDQAGNQLEQALDRSITASGLRDIHGKVRSWQEQYKGSGGGYVALRPRAGETGPNSPGAITNYLESGHKVRFPSGRAKRYRPEVHMARARAFKFYADTQPVAEEVAREMAQSMERRLAAYLEG</sequence>
<evidence type="ECO:0000313" key="2">
    <source>
        <dbReference type="Proteomes" id="UP000886741"/>
    </source>
</evidence>
<dbReference type="EMBL" id="DVJJ01000080">
    <property type="protein sequence ID" value="HIS64792.1"/>
    <property type="molecule type" value="Genomic_DNA"/>
</dbReference>
<evidence type="ECO:0000313" key="1">
    <source>
        <dbReference type="EMBL" id="HIS64792.1"/>
    </source>
</evidence>
<proteinExistence type="predicted"/>
<organism evidence="1 2">
    <name type="scientific">Candidatus Avoscillospira avistercoris</name>
    <dbReference type="NCBI Taxonomy" id="2840707"/>
    <lineage>
        <taxon>Bacteria</taxon>
        <taxon>Bacillati</taxon>
        <taxon>Bacillota</taxon>
        <taxon>Clostridia</taxon>
        <taxon>Eubacteriales</taxon>
        <taxon>Oscillospiraceae</taxon>
        <taxon>Oscillospiraceae incertae sedis</taxon>
        <taxon>Candidatus Avoscillospira</taxon>
    </lineage>
</organism>